<evidence type="ECO:0000313" key="1">
    <source>
        <dbReference type="EMBL" id="MDT8978995.1"/>
    </source>
</evidence>
<protein>
    <submittedName>
        <fullName evidence="1">Uncharacterized protein</fullName>
    </submittedName>
</protein>
<name>A0AAJ2K1T1_9BACL</name>
<keyword evidence="2" id="KW-1185">Reference proteome</keyword>
<reference evidence="2" key="1">
    <citation type="submission" date="2023-09" db="EMBL/GenBank/DDBJ databases">
        <title>Paenibacillus sp. chi10 Genome sequencing and assembly.</title>
        <authorList>
            <person name="Kim I."/>
        </authorList>
    </citation>
    <scope>NUCLEOTIDE SEQUENCE [LARGE SCALE GENOMIC DNA]</scope>
    <source>
        <strain evidence="2">chi10</strain>
    </source>
</reference>
<dbReference type="AlphaFoldDB" id="A0AAJ2K1T1"/>
<dbReference type="Proteomes" id="UP001250538">
    <property type="component" value="Unassembled WGS sequence"/>
</dbReference>
<evidence type="ECO:0000313" key="2">
    <source>
        <dbReference type="Proteomes" id="UP001250538"/>
    </source>
</evidence>
<organism evidence="1 2">
    <name type="scientific">Paenibacillus suaedae</name>
    <dbReference type="NCBI Taxonomy" id="3077233"/>
    <lineage>
        <taxon>Bacteria</taxon>
        <taxon>Bacillati</taxon>
        <taxon>Bacillota</taxon>
        <taxon>Bacilli</taxon>
        <taxon>Bacillales</taxon>
        <taxon>Paenibacillaceae</taxon>
        <taxon>Paenibacillus</taxon>
    </lineage>
</organism>
<dbReference type="EMBL" id="JAVYAA010000006">
    <property type="protein sequence ID" value="MDT8978995.1"/>
    <property type="molecule type" value="Genomic_DNA"/>
</dbReference>
<comment type="caution">
    <text evidence="1">The sequence shown here is derived from an EMBL/GenBank/DDBJ whole genome shotgun (WGS) entry which is preliminary data.</text>
</comment>
<proteinExistence type="predicted"/>
<sequence>MAGTFASGREIRKGCVVWFVASEHKAAPSMVVWIYTISSDGWEFAQRKETTSNDRENDDVVVACHCFFNAENASKCLSQLINYLW</sequence>
<dbReference type="RefSeq" id="WP_315746809.1">
    <property type="nucleotide sequence ID" value="NZ_JAVYAA010000006.1"/>
</dbReference>
<accession>A0AAJ2K1T1</accession>
<gene>
    <name evidence="1" type="ORF">RQP50_22400</name>
</gene>